<evidence type="ECO:0000313" key="10">
    <source>
        <dbReference type="Proteomes" id="UP001146351"/>
    </source>
</evidence>
<dbReference type="GO" id="GO:0004146">
    <property type="term" value="F:dihydrofolate reductase activity"/>
    <property type="evidence" value="ECO:0007669"/>
    <property type="project" value="UniProtKB-EC"/>
</dbReference>
<feature type="domain" description="DHFR" evidence="8">
    <location>
        <begin position="8"/>
        <end position="282"/>
    </location>
</feature>
<dbReference type="InterPro" id="IPR024072">
    <property type="entry name" value="DHFR-like_dom_sf"/>
</dbReference>
<evidence type="ECO:0000256" key="3">
    <source>
        <dbReference type="ARBA" id="ARBA00018886"/>
    </source>
</evidence>
<protein>
    <recommendedName>
        <fullName evidence="3">Dihydrofolate reductase</fullName>
        <ecNumber evidence="2">1.5.1.3</ecNumber>
    </recommendedName>
</protein>
<dbReference type="GO" id="GO:0046655">
    <property type="term" value="P:folic acid metabolic process"/>
    <property type="evidence" value="ECO:0007669"/>
    <property type="project" value="TreeGrafter"/>
</dbReference>
<keyword evidence="10" id="KW-1185">Reference proteome</keyword>
<evidence type="ECO:0000256" key="2">
    <source>
        <dbReference type="ARBA" id="ARBA00012856"/>
    </source>
</evidence>
<sequence>MPPPTTRPLTLIVATTPIRIPPTPHDLDPTPRLGIGLNGTLPWPRIKTDMSFFARTTSRAPSPGTTNAIIMGRKTYESVPMHLRPLAKRISVVISRDTSGALQTRVRDELDARKAKLAAKARTNAGSAIGNGEGGAEQKVSAIEPSTVGVAEEPITHAMVSPSLETALQQLEAGDGYPSAESRLGKIYVIGGAEIYGAALRMSTHGSEARPVRIVMTNVVRRVDGQLGSFECDTFFPLDGLAAENGWRAASAREVSEWVGEEVSGEWQREGEVEVQMVGYERLH</sequence>
<dbReference type="AlphaFoldDB" id="A0A9W9IAB8"/>
<dbReference type="PROSITE" id="PS00075">
    <property type="entry name" value="DHFR_1"/>
    <property type="match status" value="1"/>
</dbReference>
<dbReference type="GO" id="GO:0046654">
    <property type="term" value="P:tetrahydrofolate biosynthetic process"/>
    <property type="evidence" value="ECO:0007669"/>
    <property type="project" value="InterPro"/>
</dbReference>
<reference evidence="9" key="1">
    <citation type="submission" date="2022-11" db="EMBL/GenBank/DDBJ databases">
        <authorList>
            <person name="Petersen C."/>
        </authorList>
    </citation>
    <scope>NUCLEOTIDE SEQUENCE</scope>
    <source>
        <strain evidence="9">IBT 21917</strain>
    </source>
</reference>
<dbReference type="EC" id="1.5.1.3" evidence="2"/>
<dbReference type="OrthoDB" id="414698at2759"/>
<dbReference type="PROSITE" id="PS51330">
    <property type="entry name" value="DHFR_2"/>
    <property type="match status" value="1"/>
</dbReference>
<name>A0A9W9IAB8_9EURO</name>
<evidence type="ECO:0000256" key="5">
    <source>
        <dbReference type="ARBA" id="ARBA00022857"/>
    </source>
</evidence>
<dbReference type="Gene3D" id="3.40.430.10">
    <property type="entry name" value="Dihydrofolate Reductase, subunit A"/>
    <property type="match status" value="1"/>
</dbReference>
<dbReference type="PANTHER" id="PTHR48069:SF3">
    <property type="entry name" value="DIHYDROFOLATE REDUCTASE"/>
    <property type="match status" value="1"/>
</dbReference>
<proteinExistence type="inferred from homology"/>
<evidence type="ECO:0000256" key="7">
    <source>
        <dbReference type="RuleBase" id="RU004474"/>
    </source>
</evidence>
<dbReference type="GO" id="GO:0050661">
    <property type="term" value="F:NADP binding"/>
    <property type="evidence" value="ECO:0007669"/>
    <property type="project" value="InterPro"/>
</dbReference>
<dbReference type="InterPro" id="IPR012259">
    <property type="entry name" value="DHFR"/>
</dbReference>
<dbReference type="InterPro" id="IPR001796">
    <property type="entry name" value="DHFR_dom"/>
</dbReference>
<dbReference type="EMBL" id="JAPQKO010000003">
    <property type="protein sequence ID" value="KAJ5171886.1"/>
    <property type="molecule type" value="Genomic_DNA"/>
</dbReference>
<dbReference type="GO" id="GO:0006730">
    <property type="term" value="P:one-carbon metabolic process"/>
    <property type="evidence" value="ECO:0007669"/>
    <property type="project" value="UniProtKB-KW"/>
</dbReference>
<dbReference type="PRINTS" id="PR00070">
    <property type="entry name" value="DHFR"/>
</dbReference>
<comment type="similarity">
    <text evidence="7">Belongs to the dihydrofolate reductase family.</text>
</comment>
<keyword evidence="4" id="KW-0554">One-carbon metabolism</keyword>
<reference evidence="9" key="2">
    <citation type="journal article" date="2023" name="IMA Fungus">
        <title>Comparative genomic study of the Penicillium genus elucidates a diverse pangenome and 15 lateral gene transfer events.</title>
        <authorList>
            <person name="Petersen C."/>
            <person name="Sorensen T."/>
            <person name="Nielsen M.R."/>
            <person name="Sondergaard T.E."/>
            <person name="Sorensen J.L."/>
            <person name="Fitzpatrick D.A."/>
            <person name="Frisvad J.C."/>
            <person name="Nielsen K.L."/>
        </authorList>
    </citation>
    <scope>NUCLEOTIDE SEQUENCE</scope>
    <source>
        <strain evidence="9">IBT 21917</strain>
    </source>
</reference>
<evidence type="ECO:0000256" key="4">
    <source>
        <dbReference type="ARBA" id="ARBA00022563"/>
    </source>
</evidence>
<keyword evidence="5" id="KW-0521">NADP</keyword>
<keyword evidence="6" id="KW-0560">Oxidoreductase</keyword>
<dbReference type="InterPro" id="IPR017925">
    <property type="entry name" value="DHFR_CS"/>
</dbReference>
<dbReference type="Proteomes" id="UP001146351">
    <property type="component" value="Unassembled WGS sequence"/>
</dbReference>
<dbReference type="GO" id="GO:0005739">
    <property type="term" value="C:mitochondrion"/>
    <property type="evidence" value="ECO:0007669"/>
    <property type="project" value="TreeGrafter"/>
</dbReference>
<evidence type="ECO:0000259" key="8">
    <source>
        <dbReference type="PROSITE" id="PS51330"/>
    </source>
</evidence>
<dbReference type="GO" id="GO:0046452">
    <property type="term" value="P:dihydrofolate metabolic process"/>
    <property type="evidence" value="ECO:0007669"/>
    <property type="project" value="TreeGrafter"/>
</dbReference>
<comment type="caution">
    <text evidence="9">The sequence shown here is derived from an EMBL/GenBank/DDBJ whole genome shotgun (WGS) entry which is preliminary data.</text>
</comment>
<accession>A0A9W9IAB8</accession>
<comment type="pathway">
    <text evidence="1">Cofactor biosynthesis; tetrahydrofolate biosynthesis; 5,6,7,8-tetrahydrofolate from 7,8-dihydrofolate: step 1/1.</text>
</comment>
<evidence type="ECO:0000256" key="1">
    <source>
        <dbReference type="ARBA" id="ARBA00004903"/>
    </source>
</evidence>
<evidence type="ECO:0000256" key="6">
    <source>
        <dbReference type="ARBA" id="ARBA00023002"/>
    </source>
</evidence>
<dbReference type="PANTHER" id="PTHR48069">
    <property type="entry name" value="DIHYDROFOLATE REDUCTASE"/>
    <property type="match status" value="1"/>
</dbReference>
<organism evidence="9 10">
    <name type="scientific">Penicillium capsulatum</name>
    <dbReference type="NCBI Taxonomy" id="69766"/>
    <lineage>
        <taxon>Eukaryota</taxon>
        <taxon>Fungi</taxon>
        <taxon>Dikarya</taxon>
        <taxon>Ascomycota</taxon>
        <taxon>Pezizomycotina</taxon>
        <taxon>Eurotiomycetes</taxon>
        <taxon>Eurotiomycetidae</taxon>
        <taxon>Eurotiales</taxon>
        <taxon>Aspergillaceae</taxon>
        <taxon>Penicillium</taxon>
    </lineage>
</organism>
<gene>
    <name evidence="9" type="ORF">N7492_004479</name>
</gene>
<dbReference type="Pfam" id="PF00186">
    <property type="entry name" value="DHFR_1"/>
    <property type="match status" value="1"/>
</dbReference>
<dbReference type="SUPFAM" id="SSF53597">
    <property type="entry name" value="Dihydrofolate reductase-like"/>
    <property type="match status" value="1"/>
</dbReference>
<dbReference type="CDD" id="cd00209">
    <property type="entry name" value="DHFR"/>
    <property type="match status" value="1"/>
</dbReference>
<evidence type="ECO:0000313" key="9">
    <source>
        <dbReference type="EMBL" id="KAJ5171886.1"/>
    </source>
</evidence>